<keyword evidence="4 15" id="KW-0812">Transmembrane</keyword>
<dbReference type="SUPFAM" id="SSF57196">
    <property type="entry name" value="EGF/Laminin"/>
    <property type="match status" value="1"/>
</dbReference>
<evidence type="ECO:0000256" key="3">
    <source>
        <dbReference type="ARBA" id="ARBA00022536"/>
    </source>
</evidence>
<dbReference type="GO" id="GO:0005794">
    <property type="term" value="C:Golgi apparatus"/>
    <property type="evidence" value="ECO:0007669"/>
    <property type="project" value="TreeGrafter"/>
</dbReference>
<dbReference type="InterPro" id="IPR035914">
    <property type="entry name" value="Sperma_CUB_dom_sf"/>
</dbReference>
<dbReference type="PANTHER" id="PTHR46376">
    <property type="entry name" value="LEUCINE-ZIPPER-LIKE TRANSCRIPTIONAL REGULATOR 1"/>
    <property type="match status" value="1"/>
</dbReference>
<organism evidence="19">
    <name type="scientific">Capitella teleta</name>
    <name type="common">Polychaete worm</name>
    <dbReference type="NCBI Taxonomy" id="283909"/>
    <lineage>
        <taxon>Eukaryota</taxon>
        <taxon>Metazoa</taxon>
        <taxon>Spiralia</taxon>
        <taxon>Lophotrochozoa</taxon>
        <taxon>Annelida</taxon>
        <taxon>Polychaeta</taxon>
        <taxon>Sedentaria</taxon>
        <taxon>Scolecida</taxon>
        <taxon>Capitellidae</taxon>
        <taxon>Capitella</taxon>
    </lineage>
</organism>
<evidence type="ECO:0000313" key="21">
    <source>
        <dbReference type="Proteomes" id="UP000014760"/>
    </source>
</evidence>
<feature type="domain" description="EGF-like" evidence="17">
    <location>
        <begin position="204"/>
        <end position="236"/>
    </location>
</feature>
<dbReference type="PROSITE" id="PS01186">
    <property type="entry name" value="EGF_2"/>
    <property type="match status" value="1"/>
</dbReference>
<feature type="domain" description="EGF-like" evidence="17">
    <location>
        <begin position="48"/>
        <end position="87"/>
    </location>
</feature>
<reference evidence="21" key="1">
    <citation type="submission" date="2012-12" db="EMBL/GenBank/DDBJ databases">
        <authorList>
            <person name="Hellsten U."/>
            <person name="Grimwood J."/>
            <person name="Chapman J.A."/>
            <person name="Shapiro H."/>
            <person name="Aerts A."/>
            <person name="Otillar R.P."/>
            <person name="Terry A.Y."/>
            <person name="Boore J.L."/>
            <person name="Simakov O."/>
            <person name="Marletaz F."/>
            <person name="Cho S.-J."/>
            <person name="Edsinger-Gonzales E."/>
            <person name="Havlak P."/>
            <person name="Kuo D.-H."/>
            <person name="Larsson T."/>
            <person name="Lv J."/>
            <person name="Arendt D."/>
            <person name="Savage R."/>
            <person name="Osoegawa K."/>
            <person name="de Jong P."/>
            <person name="Lindberg D.R."/>
            <person name="Seaver E.C."/>
            <person name="Weisblat D.A."/>
            <person name="Putnam N.H."/>
            <person name="Grigoriev I.V."/>
            <person name="Rokhsar D.S."/>
        </authorList>
    </citation>
    <scope>NUCLEOTIDE SEQUENCE</scope>
    <source>
        <strain evidence="21">I ESC-2004</strain>
    </source>
</reference>
<dbReference type="EnsemblMetazoa" id="CapteT219601">
    <property type="protein sequence ID" value="CapteP219601"/>
    <property type="gene ID" value="CapteG219601"/>
</dbReference>
<evidence type="ECO:0000259" key="17">
    <source>
        <dbReference type="PROSITE" id="PS50026"/>
    </source>
</evidence>
<evidence type="ECO:0000256" key="5">
    <source>
        <dbReference type="ARBA" id="ARBA00022729"/>
    </source>
</evidence>
<dbReference type="CDD" id="cd00041">
    <property type="entry name" value="CUB"/>
    <property type="match status" value="1"/>
</dbReference>
<evidence type="ECO:0000256" key="13">
    <source>
        <dbReference type="PROSITE-ProRule" id="PRU00460"/>
    </source>
</evidence>
<dbReference type="InterPro" id="IPR002165">
    <property type="entry name" value="Plexin_repeat"/>
</dbReference>
<feature type="disulfide bond" evidence="12">
    <location>
        <begin position="226"/>
        <end position="235"/>
    </location>
</feature>
<keyword evidence="7 15" id="KW-1133">Transmembrane helix</keyword>
<evidence type="ECO:0000259" key="16">
    <source>
        <dbReference type="PROSITE" id="PS01180"/>
    </source>
</evidence>
<evidence type="ECO:0000259" key="18">
    <source>
        <dbReference type="PROSITE" id="PS50027"/>
    </source>
</evidence>
<evidence type="ECO:0000256" key="12">
    <source>
        <dbReference type="PROSITE-ProRule" id="PRU00076"/>
    </source>
</evidence>
<evidence type="ECO:0000256" key="8">
    <source>
        <dbReference type="ARBA" id="ARBA00023136"/>
    </source>
</evidence>
<dbReference type="InterPro" id="IPR002049">
    <property type="entry name" value="LE_dom"/>
</dbReference>
<dbReference type="SMART" id="SM00181">
    <property type="entry name" value="EGF"/>
    <property type="match status" value="5"/>
</dbReference>
<evidence type="ECO:0008006" key="22">
    <source>
        <dbReference type="Google" id="ProtNLM"/>
    </source>
</evidence>
<dbReference type="STRING" id="283909.R7UK34"/>
<keyword evidence="3 12" id="KW-0245">EGF-like domain</keyword>
<evidence type="ECO:0000256" key="9">
    <source>
        <dbReference type="ARBA" id="ARBA00023157"/>
    </source>
</evidence>
<evidence type="ECO:0000256" key="2">
    <source>
        <dbReference type="ARBA" id="ARBA00022441"/>
    </source>
</evidence>
<dbReference type="Pfam" id="PF01437">
    <property type="entry name" value="PSI"/>
    <property type="match status" value="2"/>
</dbReference>
<keyword evidence="9 12" id="KW-1015">Disulfide bond</keyword>
<name>R7UK34_CAPTE</name>
<proteinExistence type="predicted"/>
<keyword evidence="6" id="KW-0677">Repeat</keyword>
<dbReference type="Pfam" id="PF24981">
    <property type="entry name" value="Beta-prop_ATRN-LZTR1"/>
    <property type="match status" value="1"/>
</dbReference>
<dbReference type="Pfam" id="PF24972">
    <property type="entry name" value="GBD_ATRN"/>
    <property type="match status" value="1"/>
</dbReference>
<feature type="compositionally biased region" description="Basic and acidic residues" evidence="14">
    <location>
        <begin position="1229"/>
        <end position="1240"/>
    </location>
</feature>
<feature type="disulfide bond" evidence="13">
    <location>
        <begin position="907"/>
        <end position="921"/>
    </location>
</feature>
<evidence type="ECO:0000256" key="1">
    <source>
        <dbReference type="ARBA" id="ARBA00004167"/>
    </source>
</evidence>
<sequence length="1254" mass="140133">MALPSHERGWLLSLSSDRLGMFQRTALRPFWCIALCVVIYASSSQSSDVLNCDDYNILCVHGICKNNTLTGVVSCICDRGWTGASCQHCFGRRSISDSSGYITDGPGNYSIDTKCTWLIEAPHEDTPIRLRFEHFSTECSWDHVYVYDGSSVYDPTLAVVSGLIMPEWKPNQSLPEINALSGSAYIHFYSDAAYSMNGFNISYVVGSCPLDCSGHGQCQSSGRCDCEPGWRGDGCDIAMCPSDCNAWGVCKGTDDSMYCDCTGSSFRGVDCSIPDRKGVWKEVQQMPSDNVPHARASHASLILTEDGKHYMYIVSGYDFDNPVNLDLIRYNFKQGFWEQMLLNSGVEPVQRYGHAVSGHDDKIFMYGGIIDTSVTDEVWMFDTTKREWQQMINISMHVASERANRIAVVGHSAHIVNGVMYIIFGHSPIFGYINHVQKYHIDSNTWEVTTGTGALVKGGYGHSSVYDPSSDLIFVHAGYYSTSASAYSLTDTLYAYSVNEGSWQILPSSGQYKYLHSAVILNNLMLVFGGNTHNDTLHSQGAKCFSTNFMVYDIACQEWYNLDKPLLPQNVARFGHIAEVYDGKMFIFGGFNGKVLFDMYHYEAGICTSHEDQEACLSSREGVKCVWVNDDRCEYPAVADDQLAHKNIQLIDGPKCDSRLYDLSSMCRTYHTCPSCVANDFNCAWCNSKCLRQSDCEDRENASNEQQCSTSFKEGSQSCSNHHNCYSCYEDPACYWKSSENSCEVSVGREHRGATEEHCESPCFTHESCENCTLASCMWCSSQKQCVESNSYVPSFPYGQCMEWTTMKSKCPATRCEELRSCHECQNLPSCGWCNDGSDNGLGTCMDGSRDGPMALNATLQPDLCQHSWYFVQCPLCQCNGHSHCEKDSDVCVECLNETMGDQCQYCKDGFWGVATNGGHCQACQCYDQADSCQRDTGSCYCHTRGVKGDQCDTCDEANEYYGDPKAGGTCYYKLATDFAFTFNLSKEENRHITRINFMNVPSNEDRDVDFSISCSGTAYLNISIKEDNALTEALLHSEECNYLKYKFKHSDFKFGSRYNTTFYVYIYDFNTPFRLQVSFSQYTQIDLVHFFVTFFSCFLSLLLIAAMFWKVKQKYDLYRRRQRLVVQMEQMASRPFAACNLEIEPVGASSAVFQTEPPDLRRSARSRRKQSGQAKPSPVALEPLSRQKAAILTLVIRLPTGDEAVTPSGQSGIALASTLVTLGNPRKSSSDHQKGDKASTKTRKPAAGLGNCV</sequence>
<dbReference type="PROSITE" id="PS00022">
    <property type="entry name" value="EGF_1"/>
    <property type="match status" value="2"/>
</dbReference>
<feature type="domain" description="CUB" evidence="16">
    <location>
        <begin position="89"/>
        <end position="206"/>
    </location>
</feature>
<feature type="region of interest" description="Disordered" evidence="14">
    <location>
        <begin position="1224"/>
        <end position="1254"/>
    </location>
</feature>
<keyword evidence="2" id="KW-0880">Kelch repeat</keyword>
<evidence type="ECO:0000256" key="7">
    <source>
        <dbReference type="ARBA" id="ARBA00022989"/>
    </source>
</evidence>
<evidence type="ECO:0000256" key="15">
    <source>
        <dbReference type="SAM" id="Phobius"/>
    </source>
</evidence>
<evidence type="ECO:0000256" key="11">
    <source>
        <dbReference type="ARBA" id="ARBA00023292"/>
    </source>
</evidence>
<feature type="disulfide bond" evidence="12">
    <location>
        <begin position="208"/>
        <end position="218"/>
    </location>
</feature>
<dbReference type="FunFam" id="2.60.120.290:FF:000008">
    <property type="entry name" value="Attractin like 1"/>
    <property type="match status" value="1"/>
</dbReference>
<keyword evidence="10" id="KW-0325">Glycoprotein</keyword>
<keyword evidence="8 15" id="KW-0472">Membrane</keyword>
<protein>
    <recommendedName>
        <fullName evidence="22">CUB domain-containing protein</fullName>
    </recommendedName>
</protein>
<dbReference type="FunCoup" id="R7UK34">
    <property type="interactions" value="1096"/>
</dbReference>
<dbReference type="PROSITE" id="PS01248">
    <property type="entry name" value="EGF_LAM_1"/>
    <property type="match status" value="1"/>
</dbReference>
<dbReference type="PROSITE" id="PS50026">
    <property type="entry name" value="EGF_3"/>
    <property type="match status" value="2"/>
</dbReference>
<evidence type="ECO:0000313" key="20">
    <source>
        <dbReference type="EnsemblMetazoa" id="CapteP219601"/>
    </source>
</evidence>
<dbReference type="EMBL" id="KB302615">
    <property type="protein sequence ID" value="ELU04163.1"/>
    <property type="molecule type" value="Genomic_DNA"/>
</dbReference>
<dbReference type="Gene3D" id="2.10.25.10">
    <property type="entry name" value="Laminin"/>
    <property type="match status" value="2"/>
</dbReference>
<dbReference type="SMART" id="SM00042">
    <property type="entry name" value="CUB"/>
    <property type="match status" value="1"/>
</dbReference>
<comment type="caution">
    <text evidence="12">Lacks conserved residue(s) required for the propagation of feature annotation.</text>
</comment>
<dbReference type="PROSITE" id="PS50027">
    <property type="entry name" value="EGF_LAM_2"/>
    <property type="match status" value="1"/>
</dbReference>
<dbReference type="AlphaFoldDB" id="R7UK34"/>
<dbReference type="InterPro" id="IPR016201">
    <property type="entry name" value="PSI"/>
</dbReference>
<dbReference type="EMBL" id="AMQN01001470">
    <property type="status" value="NOT_ANNOTATED_CDS"/>
    <property type="molecule type" value="Genomic_DNA"/>
</dbReference>
<dbReference type="InterPro" id="IPR056737">
    <property type="entry name" value="Beta-prop_ATRN-MKLN-like"/>
</dbReference>
<dbReference type="InterPro" id="IPR015915">
    <property type="entry name" value="Kelch-typ_b-propeller"/>
</dbReference>
<reference evidence="20" key="3">
    <citation type="submission" date="2015-06" db="UniProtKB">
        <authorList>
            <consortium name="EnsemblMetazoa"/>
        </authorList>
    </citation>
    <scope>IDENTIFICATION</scope>
</reference>
<evidence type="ECO:0000313" key="19">
    <source>
        <dbReference type="EMBL" id="ELU04163.1"/>
    </source>
</evidence>
<dbReference type="PROSITE" id="PS01180">
    <property type="entry name" value="CUB"/>
    <property type="match status" value="1"/>
</dbReference>
<dbReference type="InterPro" id="IPR056732">
    <property type="entry name" value="GBD_ATRN"/>
</dbReference>
<dbReference type="Pfam" id="PF23106">
    <property type="entry name" value="EGF_Teneurin"/>
    <property type="match status" value="1"/>
</dbReference>
<accession>R7UK34</accession>
<dbReference type="OMA" id="MNGCPSD"/>
<dbReference type="CDD" id="cd00055">
    <property type="entry name" value="EGF_Lam"/>
    <property type="match status" value="1"/>
</dbReference>
<dbReference type="OrthoDB" id="9998912at2759"/>
<dbReference type="HOGENOM" id="CLU_003930_0_0_1"/>
<feature type="disulfide bond" evidence="13">
    <location>
        <begin position="895"/>
        <end position="904"/>
    </location>
</feature>
<dbReference type="GO" id="GO:0016020">
    <property type="term" value="C:membrane"/>
    <property type="evidence" value="ECO:0007669"/>
    <property type="project" value="UniProtKB-SubCell"/>
</dbReference>
<dbReference type="SUPFAM" id="SSF117281">
    <property type="entry name" value="Kelch motif"/>
    <property type="match status" value="2"/>
</dbReference>
<keyword evidence="5" id="KW-0732">Signal</keyword>
<comment type="subcellular location">
    <subcellularLocation>
        <location evidence="1">Membrane</location>
        <topology evidence="1">Single-pass membrane protein</topology>
    </subcellularLocation>
</comment>
<dbReference type="InterPro" id="IPR056863">
    <property type="entry name" value="LMN_ATRN_NET-like_EGF"/>
</dbReference>
<dbReference type="InterPro" id="IPR051568">
    <property type="entry name" value="LZTR1/Attractin"/>
</dbReference>
<evidence type="ECO:0000256" key="4">
    <source>
        <dbReference type="ARBA" id="ARBA00022692"/>
    </source>
</evidence>
<dbReference type="PANTHER" id="PTHR46376:SF2">
    <property type="entry name" value="DISTRACTED, ISOFORM B"/>
    <property type="match status" value="1"/>
</dbReference>
<evidence type="ECO:0000256" key="6">
    <source>
        <dbReference type="ARBA" id="ARBA00022737"/>
    </source>
</evidence>
<reference evidence="19 21" key="2">
    <citation type="journal article" date="2013" name="Nature">
        <title>Insights into bilaterian evolution from three spiralian genomes.</title>
        <authorList>
            <person name="Simakov O."/>
            <person name="Marletaz F."/>
            <person name="Cho S.J."/>
            <person name="Edsinger-Gonzales E."/>
            <person name="Havlak P."/>
            <person name="Hellsten U."/>
            <person name="Kuo D.H."/>
            <person name="Larsson T."/>
            <person name="Lv J."/>
            <person name="Arendt D."/>
            <person name="Savage R."/>
            <person name="Osoegawa K."/>
            <person name="de Jong P."/>
            <person name="Grimwood J."/>
            <person name="Chapman J.A."/>
            <person name="Shapiro H."/>
            <person name="Aerts A."/>
            <person name="Otillar R.P."/>
            <person name="Terry A.Y."/>
            <person name="Boore J.L."/>
            <person name="Grigoriev I.V."/>
            <person name="Lindberg D.R."/>
            <person name="Seaver E.C."/>
            <person name="Weisblat D.A."/>
            <person name="Putnam N.H."/>
            <person name="Rokhsar D.S."/>
        </authorList>
    </citation>
    <scope>NUCLEOTIDE SEQUENCE</scope>
    <source>
        <strain evidence="19 21">I ESC-2004</strain>
    </source>
</reference>
<dbReference type="Proteomes" id="UP000014760">
    <property type="component" value="Unassembled WGS sequence"/>
</dbReference>
<feature type="disulfide bond" evidence="12">
    <location>
        <begin position="77"/>
        <end position="86"/>
    </location>
</feature>
<feature type="transmembrane region" description="Helical" evidence="15">
    <location>
        <begin position="1088"/>
        <end position="1112"/>
    </location>
</feature>
<dbReference type="Gene3D" id="2.120.10.80">
    <property type="entry name" value="Kelch-type beta propeller"/>
    <property type="match status" value="2"/>
</dbReference>
<keyword evidence="21" id="KW-1185">Reference proteome</keyword>
<dbReference type="SUPFAM" id="SSF103575">
    <property type="entry name" value="Plexin repeat"/>
    <property type="match status" value="1"/>
</dbReference>
<dbReference type="InterPro" id="IPR000742">
    <property type="entry name" value="EGF"/>
</dbReference>
<dbReference type="InterPro" id="IPR000859">
    <property type="entry name" value="CUB_dom"/>
</dbReference>
<gene>
    <name evidence="19" type="ORF">CAPTEDRAFT_219601</name>
</gene>
<dbReference type="SMART" id="SM00423">
    <property type="entry name" value="PSI"/>
    <property type="match status" value="4"/>
</dbReference>
<evidence type="ECO:0000256" key="14">
    <source>
        <dbReference type="SAM" id="MobiDB-lite"/>
    </source>
</evidence>
<dbReference type="Gene3D" id="2.60.120.290">
    <property type="entry name" value="Spermadhesin, CUB domain"/>
    <property type="match status" value="1"/>
</dbReference>
<dbReference type="Pfam" id="PF24973">
    <property type="entry name" value="EGF_LMN_ATRN"/>
    <property type="match status" value="1"/>
</dbReference>
<feature type="region of interest" description="Disordered" evidence="14">
    <location>
        <begin position="1158"/>
        <end position="1180"/>
    </location>
</feature>
<feature type="domain" description="Laminin EGF-like" evidence="18">
    <location>
        <begin position="877"/>
        <end position="923"/>
    </location>
</feature>
<keyword evidence="11 13" id="KW-0424">Laminin EGF-like domain</keyword>
<dbReference type="SUPFAM" id="SSF49854">
    <property type="entry name" value="Spermadhesin, CUB domain"/>
    <property type="match status" value="1"/>
</dbReference>
<evidence type="ECO:0000256" key="10">
    <source>
        <dbReference type="ARBA" id="ARBA00023180"/>
    </source>
</evidence>
<dbReference type="SMART" id="SM00180">
    <property type="entry name" value="EGF_Lam"/>
    <property type="match status" value="2"/>
</dbReference>